<evidence type="ECO:0000313" key="3">
    <source>
        <dbReference type="Proteomes" id="UP000256964"/>
    </source>
</evidence>
<dbReference type="OrthoDB" id="3222645at2759"/>
<keyword evidence="3" id="KW-1185">Reference proteome</keyword>
<proteinExistence type="predicted"/>
<protein>
    <submittedName>
        <fullName evidence="2">Uncharacterized protein</fullName>
    </submittedName>
</protein>
<organism evidence="2 3">
    <name type="scientific">Lentinus brumalis</name>
    <dbReference type="NCBI Taxonomy" id="2498619"/>
    <lineage>
        <taxon>Eukaryota</taxon>
        <taxon>Fungi</taxon>
        <taxon>Dikarya</taxon>
        <taxon>Basidiomycota</taxon>
        <taxon>Agaricomycotina</taxon>
        <taxon>Agaricomycetes</taxon>
        <taxon>Polyporales</taxon>
        <taxon>Polyporaceae</taxon>
        <taxon>Lentinus</taxon>
    </lineage>
</organism>
<evidence type="ECO:0000256" key="1">
    <source>
        <dbReference type="SAM" id="MobiDB-lite"/>
    </source>
</evidence>
<dbReference type="EMBL" id="KZ857428">
    <property type="protein sequence ID" value="RDX46328.1"/>
    <property type="molecule type" value="Genomic_DNA"/>
</dbReference>
<dbReference type="STRING" id="139420.A0A371D1A2"/>
<sequence length="450" mass="50400">MLRAPPGPCMPQSGEPPTLSGGSPPSGDDGHTHLSGSKTMGQDAEVQRLESLLRETRREVEQGRAREDDAQSKIATLESMIAKDKGVVAEGEAKHQTEIQKLQERLQAADRCLAGLSHSLSVAEMCHEEMRALLQARTIELEEARLYLTKIDDVDDHDVLEIVRTINSHIYQTACAIARAYQEWCGNPRNNKVAERVRRETRVLDGHLILVTRRLEYRQATNGLLLQLALQTAMVSFLQSASAFWGCPATGSSSTSCKLQELYRRIRVHEPQSISARWRVLSRTYLESSENADDLRHQMRDNLLHDVVDVLLSCSVSNSRPTLEREVDQTYRGAFDEIILLTLKFRRFTGMSIVSRDLKIVSAESGGAFDVRWMQNGWTESKKKRSSRRPSDASVLCTTQLGLVREEIEESSGKQQGESKEVVLLKAQVALAEVLDELSYGTRRNGETGK</sequence>
<name>A0A371D1A2_9APHY</name>
<gene>
    <name evidence="2" type="ORF">OH76DRAFT_1407051</name>
</gene>
<reference evidence="2 3" key="1">
    <citation type="journal article" date="2018" name="Biotechnol. Biofuels">
        <title>Integrative visual omics of the white-rot fungus Polyporus brumalis exposes the biotechnological potential of its oxidative enzymes for delignifying raw plant biomass.</title>
        <authorList>
            <person name="Miyauchi S."/>
            <person name="Rancon A."/>
            <person name="Drula E."/>
            <person name="Hage H."/>
            <person name="Chaduli D."/>
            <person name="Favel A."/>
            <person name="Grisel S."/>
            <person name="Henrissat B."/>
            <person name="Herpoel-Gimbert I."/>
            <person name="Ruiz-Duenas F.J."/>
            <person name="Chevret D."/>
            <person name="Hainaut M."/>
            <person name="Lin J."/>
            <person name="Wang M."/>
            <person name="Pangilinan J."/>
            <person name="Lipzen A."/>
            <person name="Lesage-Meessen L."/>
            <person name="Navarro D."/>
            <person name="Riley R."/>
            <person name="Grigoriev I.V."/>
            <person name="Zhou S."/>
            <person name="Raouche S."/>
            <person name="Rosso M.N."/>
        </authorList>
    </citation>
    <scope>NUCLEOTIDE SEQUENCE [LARGE SCALE GENOMIC DNA]</scope>
    <source>
        <strain evidence="2 3">BRFM 1820</strain>
    </source>
</reference>
<feature type="region of interest" description="Disordered" evidence="1">
    <location>
        <begin position="1"/>
        <end position="48"/>
    </location>
</feature>
<dbReference type="Proteomes" id="UP000256964">
    <property type="component" value="Unassembled WGS sequence"/>
</dbReference>
<feature type="compositionally biased region" description="Low complexity" evidence="1">
    <location>
        <begin position="13"/>
        <end position="27"/>
    </location>
</feature>
<evidence type="ECO:0000313" key="2">
    <source>
        <dbReference type="EMBL" id="RDX46328.1"/>
    </source>
</evidence>
<dbReference type="AlphaFoldDB" id="A0A371D1A2"/>
<accession>A0A371D1A2</accession>